<organism evidence="1 2">
    <name type="scientific">Pseudoprevotella muciniphila</name>
    <dbReference type="NCBI Taxonomy" id="2133944"/>
    <lineage>
        <taxon>Bacteria</taxon>
        <taxon>Pseudomonadati</taxon>
        <taxon>Bacteroidota</taxon>
        <taxon>Bacteroidia</taxon>
        <taxon>Bacteroidales</taxon>
        <taxon>Prevotellaceae</taxon>
        <taxon>Pseudoprevotella</taxon>
    </lineage>
</organism>
<keyword evidence="2" id="KW-1185">Reference proteome</keyword>
<dbReference type="KEGG" id="alq:C7Y71_005800"/>
<gene>
    <name evidence="1" type="ORF">C7Y71_005800</name>
</gene>
<dbReference type="AlphaFoldDB" id="A0A5P8E6C6"/>
<proteinExistence type="predicted"/>
<dbReference type="Proteomes" id="UP000249375">
    <property type="component" value="Chromosome"/>
</dbReference>
<evidence type="ECO:0000313" key="2">
    <source>
        <dbReference type="Proteomes" id="UP000249375"/>
    </source>
</evidence>
<sequence length="230" mass="26551">MGVHAEDISPNGMATTADGDSLNICLQDSTIKKTEKPKKPKKRYDDRIESYRNLFLRLIPTHSKLQFYGDMGLANLGIGWDYGKHSQWETDVLFGFIPKNYSGSVKVTMTLKQTFNPWSINLDKKGYFTFEPLQTGLYANFVFGNEFWVNKPSRYPKGYYGFMSKMRFHVFLGESFTYDIPDHKRSFIKSISALGEISTCDLYLSSAIPNKYLGLEDWLRLSFGLKFRFL</sequence>
<name>A0A5P8E6C6_9BACT</name>
<evidence type="ECO:0000313" key="1">
    <source>
        <dbReference type="EMBL" id="QFQ12565.1"/>
    </source>
</evidence>
<accession>A0A5P8E6C6</accession>
<dbReference type="EMBL" id="CP033459">
    <property type="protein sequence ID" value="QFQ12565.1"/>
    <property type="molecule type" value="Genomic_DNA"/>
</dbReference>
<reference evidence="1 2" key="1">
    <citation type="submission" date="2018-11" db="EMBL/GenBank/DDBJ databases">
        <authorList>
            <person name="Na S.W."/>
            <person name="Baik M."/>
        </authorList>
    </citation>
    <scope>NUCLEOTIDE SEQUENCE [LARGE SCALE GENOMIC DNA]</scope>
    <source>
        <strain evidence="1 2">E39</strain>
    </source>
</reference>
<protein>
    <submittedName>
        <fullName evidence="1">Uncharacterized protein</fullName>
    </submittedName>
</protein>